<evidence type="ECO:0000313" key="1">
    <source>
        <dbReference type="EMBL" id="GBM38162.1"/>
    </source>
</evidence>
<reference evidence="1 2" key="1">
    <citation type="journal article" date="2019" name="Sci. Rep.">
        <title>Orb-weaving spider Araneus ventricosus genome elucidates the spidroin gene catalogue.</title>
        <authorList>
            <person name="Kono N."/>
            <person name="Nakamura H."/>
            <person name="Ohtoshi R."/>
            <person name="Moran D.A.P."/>
            <person name="Shinohara A."/>
            <person name="Yoshida Y."/>
            <person name="Fujiwara M."/>
            <person name="Mori M."/>
            <person name="Tomita M."/>
            <person name="Arakawa K."/>
        </authorList>
    </citation>
    <scope>NUCLEOTIDE SEQUENCE [LARGE SCALE GENOMIC DNA]</scope>
</reference>
<dbReference type="AlphaFoldDB" id="A0A4Y2FA30"/>
<comment type="caution">
    <text evidence="1">The sequence shown here is derived from an EMBL/GenBank/DDBJ whole genome shotgun (WGS) entry which is preliminary data.</text>
</comment>
<dbReference type="EMBL" id="BGPR01000860">
    <property type="protein sequence ID" value="GBM38162.1"/>
    <property type="molecule type" value="Genomic_DNA"/>
</dbReference>
<proteinExistence type="predicted"/>
<organism evidence="1 2">
    <name type="scientific">Araneus ventricosus</name>
    <name type="common">Orbweaver spider</name>
    <name type="synonym">Epeira ventricosa</name>
    <dbReference type="NCBI Taxonomy" id="182803"/>
    <lineage>
        <taxon>Eukaryota</taxon>
        <taxon>Metazoa</taxon>
        <taxon>Ecdysozoa</taxon>
        <taxon>Arthropoda</taxon>
        <taxon>Chelicerata</taxon>
        <taxon>Arachnida</taxon>
        <taxon>Araneae</taxon>
        <taxon>Araneomorphae</taxon>
        <taxon>Entelegynae</taxon>
        <taxon>Araneoidea</taxon>
        <taxon>Araneidae</taxon>
        <taxon>Araneus</taxon>
    </lineage>
</organism>
<dbReference type="Proteomes" id="UP000499080">
    <property type="component" value="Unassembled WGS sequence"/>
</dbReference>
<accession>A0A4Y2FA30</accession>
<keyword evidence="2" id="KW-1185">Reference proteome</keyword>
<sequence length="106" mass="12280">MIDGKKGVKCTWTVPSVLRRYMDSATCYDAVNKKYKLNEYFEEITGQKDFRVPSASRGTIGLYPIGLPIFLLTSVSPEEWHSPLKILIRTRCFANMTFRNRTYNYA</sequence>
<evidence type="ECO:0000313" key="2">
    <source>
        <dbReference type="Proteomes" id="UP000499080"/>
    </source>
</evidence>
<name>A0A4Y2FA30_ARAVE</name>
<gene>
    <name evidence="1" type="ORF">AVEN_48494_1</name>
</gene>
<protein>
    <submittedName>
        <fullName evidence="1">Uncharacterized protein</fullName>
    </submittedName>
</protein>